<comment type="caution">
    <text evidence="2">The sequence shown here is derived from an EMBL/GenBank/DDBJ whole genome shotgun (WGS) entry which is preliminary data.</text>
</comment>
<dbReference type="PANTHER" id="PTHR43767:SF10">
    <property type="entry name" value="SURFACTIN SYNTHASE SUBUNIT 1"/>
    <property type="match status" value="1"/>
</dbReference>
<feature type="domain" description="AMP-dependent synthetase/ligase" evidence="1">
    <location>
        <begin position="189"/>
        <end position="284"/>
    </location>
</feature>
<accession>A0AAE0BWK8</accession>
<gene>
    <name evidence="2" type="ORF">CYMTET_46221</name>
</gene>
<name>A0AAE0BWK8_9CHLO</name>
<keyword evidence="3" id="KW-1185">Reference proteome</keyword>
<dbReference type="InterPro" id="IPR050237">
    <property type="entry name" value="ATP-dep_AMP-bd_enzyme"/>
</dbReference>
<dbReference type="Pfam" id="PF00501">
    <property type="entry name" value="AMP-binding"/>
    <property type="match status" value="1"/>
</dbReference>
<organism evidence="2 3">
    <name type="scientific">Cymbomonas tetramitiformis</name>
    <dbReference type="NCBI Taxonomy" id="36881"/>
    <lineage>
        <taxon>Eukaryota</taxon>
        <taxon>Viridiplantae</taxon>
        <taxon>Chlorophyta</taxon>
        <taxon>Pyramimonadophyceae</taxon>
        <taxon>Pyramimonadales</taxon>
        <taxon>Pyramimonadaceae</taxon>
        <taxon>Cymbomonas</taxon>
    </lineage>
</organism>
<protein>
    <recommendedName>
        <fullName evidence="1">AMP-dependent synthetase/ligase domain-containing protein</fullName>
    </recommendedName>
</protein>
<dbReference type="InterPro" id="IPR000873">
    <property type="entry name" value="AMP-dep_synth/lig_dom"/>
</dbReference>
<dbReference type="AlphaFoldDB" id="A0AAE0BWK8"/>
<dbReference type="SUPFAM" id="SSF56801">
    <property type="entry name" value="Acetyl-CoA synthetase-like"/>
    <property type="match status" value="1"/>
</dbReference>
<dbReference type="PANTHER" id="PTHR43767">
    <property type="entry name" value="LONG-CHAIN-FATTY-ACID--COA LIGASE"/>
    <property type="match status" value="1"/>
</dbReference>
<dbReference type="EMBL" id="LGRX02032194">
    <property type="protein sequence ID" value="KAK3244156.1"/>
    <property type="molecule type" value="Genomic_DNA"/>
</dbReference>
<dbReference type="Gene3D" id="3.40.50.12780">
    <property type="entry name" value="N-terminal domain of ligase-like"/>
    <property type="match status" value="1"/>
</dbReference>
<reference evidence="2 3" key="1">
    <citation type="journal article" date="2015" name="Genome Biol. Evol.">
        <title>Comparative Genomics of a Bacterivorous Green Alga Reveals Evolutionary Causalities and Consequences of Phago-Mixotrophic Mode of Nutrition.</title>
        <authorList>
            <person name="Burns J.A."/>
            <person name="Paasch A."/>
            <person name="Narechania A."/>
            <person name="Kim E."/>
        </authorList>
    </citation>
    <scope>NUCLEOTIDE SEQUENCE [LARGE SCALE GENOMIC DNA]</scope>
    <source>
        <strain evidence="2 3">PLY_AMNH</strain>
    </source>
</reference>
<dbReference type="Proteomes" id="UP001190700">
    <property type="component" value="Unassembled WGS sequence"/>
</dbReference>
<proteinExistence type="predicted"/>
<evidence type="ECO:0000313" key="3">
    <source>
        <dbReference type="Proteomes" id="UP001190700"/>
    </source>
</evidence>
<evidence type="ECO:0000259" key="1">
    <source>
        <dbReference type="Pfam" id="PF00501"/>
    </source>
</evidence>
<dbReference type="InterPro" id="IPR042099">
    <property type="entry name" value="ANL_N_sf"/>
</dbReference>
<evidence type="ECO:0000313" key="2">
    <source>
        <dbReference type="EMBL" id="KAK3244156.1"/>
    </source>
</evidence>
<sequence>MPGQRSRLLLICLAQNDSELKSYDAWVAQLQAIEVVAITSGDETTVIEQVAAVVGDFKLPWALCAAERSTRSALAVVRGIEKLNSVPSACQLVLISPALLGPSPGDPLVRCRIHGIFSDSADCPEKLRNICEGEITYESLQVHSPLAQLNHNQKEAAASVLDAAAESVFRVLCTLHLARPLHDLVLLQAGLNGDRVAVACGSRSLTYREFCAAAWNLAAHLTEKGLAAKDHVAILINKSAQLPVGYMACLLLRCPFTSLDGRNPEAVLQYQMELWAPRMLLCATKTMLEFDLFWAARQCSSLICAG</sequence>